<evidence type="ECO:0000313" key="1">
    <source>
        <dbReference type="EMBL" id="SDS05236.1"/>
    </source>
</evidence>
<dbReference type="SUPFAM" id="SSF52540">
    <property type="entry name" value="P-loop containing nucleoside triphosphate hydrolases"/>
    <property type="match status" value="1"/>
</dbReference>
<dbReference type="InterPro" id="IPR027417">
    <property type="entry name" value="P-loop_NTPase"/>
</dbReference>
<protein>
    <submittedName>
        <fullName evidence="1">Cell division inhibitor SulA</fullName>
    </submittedName>
</protein>
<dbReference type="RefSeq" id="WP_092284499.1">
    <property type="nucleotide sequence ID" value="NZ_LT629763.1"/>
</dbReference>
<sequence length="167" mass="18488">MQYARPDQQTLTQADLFHNALMATRMEHSRFSRAIPQQPATAPADEPEYGYSEISLQGAARQCLQWLAPVLRDLSNSAAPRWLTLIDPPASLSNQWLRSADLDPSRIMIVRSKPGMDATKLCCDLLKLGCSHTVVSWLSPDSSTAPRLERAAQSGQCRSLNIRLQAA</sequence>
<dbReference type="EMBL" id="LT629763">
    <property type="protein sequence ID" value="SDS05236.1"/>
    <property type="molecule type" value="Genomic_DNA"/>
</dbReference>
<dbReference type="NCBIfam" id="NF041583">
    <property type="entry name" value="SOS_SulA_aeru"/>
    <property type="match status" value="1"/>
</dbReference>
<reference evidence="2" key="1">
    <citation type="submission" date="2016-10" db="EMBL/GenBank/DDBJ databases">
        <authorList>
            <person name="Varghese N."/>
            <person name="Submissions S."/>
        </authorList>
    </citation>
    <scope>NUCLEOTIDE SEQUENCE [LARGE SCALE GENOMIC DNA]</scope>
    <source>
        <strain evidence="2">JCM 14963</strain>
    </source>
</reference>
<dbReference type="Proteomes" id="UP000243413">
    <property type="component" value="Chromosome I"/>
</dbReference>
<gene>
    <name evidence="1" type="ORF">SAMN05216271_1047</name>
</gene>
<accession>A0A1H1P1U2</accession>
<dbReference type="AlphaFoldDB" id="A0A1H1P1U2"/>
<dbReference type="OrthoDB" id="7027674at2"/>
<dbReference type="Gene3D" id="3.40.50.300">
    <property type="entry name" value="P-loop containing nucleotide triphosphate hydrolases"/>
    <property type="match status" value="1"/>
</dbReference>
<evidence type="ECO:0000313" key="2">
    <source>
        <dbReference type="Proteomes" id="UP000243413"/>
    </source>
</evidence>
<proteinExistence type="predicted"/>
<name>A0A1H1P1U2_9GAMM</name>
<keyword evidence="1" id="KW-0132">Cell division</keyword>
<organism evidence="1 2">
    <name type="scientific">Halopseudomonas sabulinigri</name>
    <dbReference type="NCBI Taxonomy" id="472181"/>
    <lineage>
        <taxon>Bacteria</taxon>
        <taxon>Pseudomonadati</taxon>
        <taxon>Pseudomonadota</taxon>
        <taxon>Gammaproteobacteria</taxon>
        <taxon>Pseudomonadales</taxon>
        <taxon>Pseudomonadaceae</taxon>
        <taxon>Halopseudomonas</taxon>
    </lineage>
</organism>
<dbReference type="GO" id="GO:0051301">
    <property type="term" value="P:cell division"/>
    <property type="evidence" value="ECO:0007669"/>
    <property type="project" value="UniProtKB-KW"/>
</dbReference>
<dbReference type="STRING" id="472181.SAMN05216271_1047"/>
<keyword evidence="1" id="KW-0131">Cell cycle</keyword>